<protein>
    <submittedName>
        <fullName evidence="2">Uncharacterized protein</fullName>
    </submittedName>
</protein>
<reference evidence="2 3" key="1">
    <citation type="submission" date="2021-05" db="EMBL/GenBank/DDBJ databases">
        <title>Genome Assembly of Synthetic Allotetraploid Brassica napus Reveals Homoeologous Exchanges between Subgenomes.</title>
        <authorList>
            <person name="Davis J.T."/>
        </authorList>
    </citation>
    <scope>NUCLEOTIDE SEQUENCE [LARGE SCALE GENOMIC DNA]</scope>
    <source>
        <strain evidence="3">cv. Da-Ae</strain>
        <tissue evidence="2">Seedling</tissue>
    </source>
</reference>
<evidence type="ECO:0000313" key="3">
    <source>
        <dbReference type="Proteomes" id="UP000824890"/>
    </source>
</evidence>
<comment type="caution">
    <text evidence="2">The sequence shown here is derived from an EMBL/GenBank/DDBJ whole genome shotgun (WGS) entry which is preliminary data.</text>
</comment>
<gene>
    <name evidence="2" type="ORF">HID58_085664</name>
</gene>
<accession>A0ABQ7XNG6</accession>
<feature type="compositionally biased region" description="Basic and acidic residues" evidence="1">
    <location>
        <begin position="105"/>
        <end position="115"/>
    </location>
</feature>
<name>A0ABQ7XNG6_BRANA</name>
<keyword evidence="3" id="KW-1185">Reference proteome</keyword>
<dbReference type="EMBL" id="JAGKQM010000019">
    <property type="protein sequence ID" value="KAH0857403.1"/>
    <property type="molecule type" value="Genomic_DNA"/>
</dbReference>
<feature type="region of interest" description="Disordered" evidence="1">
    <location>
        <begin position="83"/>
        <end position="117"/>
    </location>
</feature>
<proteinExistence type="predicted"/>
<evidence type="ECO:0000256" key="1">
    <source>
        <dbReference type="SAM" id="MobiDB-lite"/>
    </source>
</evidence>
<organism evidence="2 3">
    <name type="scientific">Brassica napus</name>
    <name type="common">Rape</name>
    <dbReference type="NCBI Taxonomy" id="3708"/>
    <lineage>
        <taxon>Eukaryota</taxon>
        <taxon>Viridiplantae</taxon>
        <taxon>Streptophyta</taxon>
        <taxon>Embryophyta</taxon>
        <taxon>Tracheophyta</taxon>
        <taxon>Spermatophyta</taxon>
        <taxon>Magnoliopsida</taxon>
        <taxon>eudicotyledons</taxon>
        <taxon>Gunneridae</taxon>
        <taxon>Pentapetalae</taxon>
        <taxon>rosids</taxon>
        <taxon>malvids</taxon>
        <taxon>Brassicales</taxon>
        <taxon>Brassicaceae</taxon>
        <taxon>Brassiceae</taxon>
        <taxon>Brassica</taxon>
    </lineage>
</organism>
<dbReference type="Proteomes" id="UP000824890">
    <property type="component" value="Unassembled WGS sequence"/>
</dbReference>
<evidence type="ECO:0000313" key="2">
    <source>
        <dbReference type="EMBL" id="KAH0857403.1"/>
    </source>
</evidence>
<sequence length="169" mass="19509">MLLTSPWLEAISTVTVHFAATSGNSITFKSLKLMAMGFAEYSIQLSISMQDTQSDFEDEKKFEDAKILLRGWRINRELKSRLERRRSRGGDRAQTKKSGSSSLSSEREQDEKRLEPCASKKVSSNHLLLEPKAGVFDVERTTERQRWCFMTPTWMLNKSPTARDRYDHK</sequence>